<dbReference type="InterPro" id="IPR043502">
    <property type="entry name" value="DNA/RNA_pol_sf"/>
</dbReference>
<keyword evidence="1" id="KW-0511">Multifunctional enzyme</keyword>
<name>A0A9Q3FL12_9BASI</name>
<dbReference type="Gene3D" id="3.30.70.270">
    <property type="match status" value="1"/>
</dbReference>
<evidence type="ECO:0000259" key="2">
    <source>
        <dbReference type="Pfam" id="PF00078"/>
    </source>
</evidence>
<dbReference type="SUPFAM" id="SSF56672">
    <property type="entry name" value="DNA/RNA polymerases"/>
    <property type="match status" value="1"/>
</dbReference>
<dbReference type="InterPro" id="IPR041577">
    <property type="entry name" value="RT_RNaseH_2"/>
</dbReference>
<evidence type="ECO:0008006" key="6">
    <source>
        <dbReference type="Google" id="ProtNLM"/>
    </source>
</evidence>
<dbReference type="EMBL" id="AVOT02045433">
    <property type="protein sequence ID" value="MBW0540784.1"/>
    <property type="molecule type" value="Genomic_DNA"/>
</dbReference>
<dbReference type="InterPro" id="IPR050951">
    <property type="entry name" value="Retrovirus_Pol_polyprotein"/>
</dbReference>
<evidence type="ECO:0000313" key="4">
    <source>
        <dbReference type="EMBL" id="MBW0540784.1"/>
    </source>
</evidence>
<feature type="domain" description="Reverse transcriptase" evidence="2">
    <location>
        <begin position="9"/>
        <end position="74"/>
    </location>
</feature>
<accession>A0A9Q3FL12</accession>
<dbReference type="Gene3D" id="3.10.10.10">
    <property type="entry name" value="HIV Type 1 Reverse Transcriptase, subunit A, domain 1"/>
    <property type="match status" value="1"/>
</dbReference>
<organism evidence="4 5">
    <name type="scientific">Austropuccinia psidii MF-1</name>
    <dbReference type="NCBI Taxonomy" id="1389203"/>
    <lineage>
        <taxon>Eukaryota</taxon>
        <taxon>Fungi</taxon>
        <taxon>Dikarya</taxon>
        <taxon>Basidiomycota</taxon>
        <taxon>Pucciniomycotina</taxon>
        <taxon>Pucciniomycetes</taxon>
        <taxon>Pucciniales</taxon>
        <taxon>Sphaerophragmiaceae</taxon>
        <taxon>Austropuccinia</taxon>
    </lineage>
</organism>
<proteinExistence type="predicted"/>
<feature type="non-terminal residue" evidence="4">
    <location>
        <position position="1"/>
    </location>
</feature>
<comment type="caution">
    <text evidence="4">The sequence shown here is derived from an EMBL/GenBank/DDBJ whole genome shotgun (WGS) entry which is preliminary data.</text>
</comment>
<dbReference type="AlphaFoldDB" id="A0A9Q3FL12"/>
<dbReference type="Pfam" id="PF00078">
    <property type="entry name" value="RVT_1"/>
    <property type="match status" value="1"/>
</dbReference>
<evidence type="ECO:0000259" key="3">
    <source>
        <dbReference type="Pfam" id="PF17919"/>
    </source>
</evidence>
<dbReference type="PANTHER" id="PTHR37984">
    <property type="entry name" value="PROTEIN CBG26694"/>
    <property type="match status" value="1"/>
</dbReference>
<evidence type="ECO:0000256" key="1">
    <source>
        <dbReference type="ARBA" id="ARBA00023268"/>
    </source>
</evidence>
<dbReference type="InterPro" id="IPR000477">
    <property type="entry name" value="RT_dom"/>
</dbReference>
<keyword evidence="5" id="KW-1185">Reference proteome</keyword>
<sequence length="236" mass="26682">MNHILNVFNGSSILSNIDLHGAYNLHRIKEGGKHWTAFRIKYGNFEYLVMPFGQTNAPASFQKLVNDIFQDLLDVYVVPRDGPSKSPAESQLASSKKPQGSSIIPWLCKFLLPFHHELFKEDQLTHQFPQERFLFPPQLGSSQSDSPTQRCFHHHSNPSLPTIVETYASNYALGAGLSQVSDSGKHPIAFDSHKHIPAGLYYESHDKELLGIVWALKCWRAFLLSLSSPFEILKDH</sequence>
<dbReference type="Pfam" id="PF17919">
    <property type="entry name" value="RT_RNaseH_2"/>
    <property type="match status" value="1"/>
</dbReference>
<dbReference type="InterPro" id="IPR043128">
    <property type="entry name" value="Rev_trsase/Diguanyl_cyclase"/>
</dbReference>
<dbReference type="Proteomes" id="UP000765509">
    <property type="component" value="Unassembled WGS sequence"/>
</dbReference>
<gene>
    <name evidence="4" type="ORF">O181_080499</name>
</gene>
<dbReference type="PANTHER" id="PTHR37984:SF5">
    <property type="entry name" value="PROTEIN NYNRIN-LIKE"/>
    <property type="match status" value="1"/>
</dbReference>
<feature type="domain" description="Reverse transcriptase/retrotransposon-derived protein RNase H-like" evidence="3">
    <location>
        <begin position="154"/>
        <end position="231"/>
    </location>
</feature>
<reference evidence="4" key="1">
    <citation type="submission" date="2021-03" db="EMBL/GenBank/DDBJ databases">
        <title>Draft genome sequence of rust myrtle Austropuccinia psidii MF-1, a brazilian biotype.</title>
        <authorList>
            <person name="Quecine M.C."/>
            <person name="Pachon D.M.R."/>
            <person name="Bonatelli M.L."/>
            <person name="Correr F.H."/>
            <person name="Franceschini L.M."/>
            <person name="Leite T.F."/>
            <person name="Margarido G.R.A."/>
            <person name="Almeida C.A."/>
            <person name="Ferrarezi J.A."/>
            <person name="Labate C.A."/>
        </authorList>
    </citation>
    <scope>NUCLEOTIDE SEQUENCE</scope>
    <source>
        <strain evidence="4">MF-1</strain>
    </source>
</reference>
<evidence type="ECO:0000313" key="5">
    <source>
        <dbReference type="Proteomes" id="UP000765509"/>
    </source>
</evidence>
<protein>
    <recommendedName>
        <fullName evidence="6">Reverse transcriptase/retrotransposon-derived protein RNase H-like domain-containing protein</fullName>
    </recommendedName>
</protein>
<dbReference type="GO" id="GO:0003824">
    <property type="term" value="F:catalytic activity"/>
    <property type="evidence" value="ECO:0007669"/>
    <property type="project" value="UniProtKB-KW"/>
</dbReference>